<evidence type="ECO:0000313" key="21">
    <source>
        <dbReference type="EMBL" id="KAK5580943.1"/>
    </source>
</evidence>
<comment type="subcellular location">
    <subcellularLocation>
        <location evidence="3">Membrane</location>
        <topology evidence="3">Multi-pass membrane protein</topology>
    </subcellularLocation>
</comment>
<dbReference type="GO" id="GO:0006661">
    <property type="term" value="P:phosphatidylinositol biosynthetic process"/>
    <property type="evidence" value="ECO:0007669"/>
    <property type="project" value="TreeGrafter"/>
</dbReference>
<dbReference type="GO" id="GO:0005794">
    <property type="term" value="C:Golgi apparatus"/>
    <property type="evidence" value="ECO:0007669"/>
    <property type="project" value="TreeGrafter"/>
</dbReference>
<evidence type="ECO:0000256" key="16">
    <source>
        <dbReference type="ARBA" id="ARBA00023264"/>
    </source>
</evidence>
<keyword evidence="7 17" id="KW-0808">Transferase</keyword>
<keyword evidence="22" id="KW-1185">Reference proteome</keyword>
<dbReference type="InterPro" id="IPR048254">
    <property type="entry name" value="CDP_ALCOHOL_P_TRANSF_CS"/>
</dbReference>
<evidence type="ECO:0000313" key="22">
    <source>
        <dbReference type="Proteomes" id="UP001344447"/>
    </source>
</evidence>
<evidence type="ECO:0000256" key="2">
    <source>
        <dbReference type="ARBA" id="ARBA00001946"/>
    </source>
</evidence>
<gene>
    <name evidence="21" type="ORF">RB653_000970</name>
</gene>
<dbReference type="Gene3D" id="1.20.120.1760">
    <property type="match status" value="1"/>
</dbReference>
<keyword evidence="9" id="KW-0479">Metal-binding</keyword>
<evidence type="ECO:0000256" key="12">
    <source>
        <dbReference type="ARBA" id="ARBA00023098"/>
    </source>
</evidence>
<keyword evidence="12" id="KW-0443">Lipid metabolism</keyword>
<evidence type="ECO:0000256" key="8">
    <source>
        <dbReference type="ARBA" id="ARBA00022692"/>
    </source>
</evidence>
<evidence type="ECO:0000256" key="9">
    <source>
        <dbReference type="ARBA" id="ARBA00022723"/>
    </source>
</evidence>
<evidence type="ECO:0000256" key="7">
    <source>
        <dbReference type="ARBA" id="ARBA00022679"/>
    </source>
</evidence>
<dbReference type="PANTHER" id="PTHR15362:SF4">
    <property type="entry name" value="CDP-DIACYLGLYCEROL--INOSITOL 3-PHOSPHATIDYLTRANSFERASE"/>
    <property type="match status" value="1"/>
</dbReference>
<feature type="region of interest" description="Disordered" evidence="18">
    <location>
        <begin position="166"/>
        <end position="186"/>
    </location>
</feature>
<dbReference type="Proteomes" id="UP001344447">
    <property type="component" value="Unassembled WGS sequence"/>
</dbReference>
<keyword evidence="15" id="KW-0464">Manganese</keyword>
<keyword evidence="10" id="KW-0460">Magnesium</keyword>
<dbReference type="PROSITE" id="PS00379">
    <property type="entry name" value="CDP_ALCOHOL_P_TRANSF"/>
    <property type="match status" value="1"/>
</dbReference>
<keyword evidence="11 19" id="KW-1133">Transmembrane helix</keyword>
<dbReference type="AlphaFoldDB" id="A0AAN7U3H1"/>
<evidence type="ECO:0000256" key="13">
    <source>
        <dbReference type="ARBA" id="ARBA00023136"/>
    </source>
</evidence>
<dbReference type="InterPro" id="IPR000462">
    <property type="entry name" value="CDP-OH_P_trans"/>
</dbReference>
<comment type="cofactor">
    <cofactor evidence="1">
        <name>Mn(2+)</name>
        <dbReference type="ChEBI" id="CHEBI:29035"/>
    </cofactor>
</comment>
<feature type="transmembrane region" description="Helical" evidence="19">
    <location>
        <begin position="291"/>
        <end position="315"/>
    </location>
</feature>
<dbReference type="InterPro" id="IPR043130">
    <property type="entry name" value="CDP-OH_PTrfase_TM_dom"/>
</dbReference>
<evidence type="ECO:0000256" key="11">
    <source>
        <dbReference type="ARBA" id="ARBA00022989"/>
    </source>
</evidence>
<feature type="transmembrane region" description="Helical" evidence="19">
    <location>
        <begin position="454"/>
        <end position="473"/>
    </location>
</feature>
<evidence type="ECO:0000256" key="4">
    <source>
        <dbReference type="ARBA" id="ARBA00010441"/>
    </source>
</evidence>
<dbReference type="Pfam" id="PF01066">
    <property type="entry name" value="CDP-OH_P_transf"/>
    <property type="match status" value="1"/>
</dbReference>
<proteinExistence type="inferred from homology"/>
<keyword evidence="6" id="KW-0444">Lipid biosynthesis</keyword>
<dbReference type="EC" id="2.7.8.11" evidence="5"/>
<feature type="chain" id="PRO_5042965422" description="CDP-diacylglycerol--inositol 3-phosphatidyltransferase" evidence="20">
    <location>
        <begin position="22"/>
        <end position="497"/>
    </location>
</feature>
<evidence type="ECO:0000256" key="19">
    <source>
        <dbReference type="SAM" id="Phobius"/>
    </source>
</evidence>
<dbReference type="EMBL" id="JAVFKY010000002">
    <property type="protein sequence ID" value="KAK5580943.1"/>
    <property type="molecule type" value="Genomic_DNA"/>
</dbReference>
<sequence length="497" mass="54186">MQLKKFVILFLIVFFINLINGQNEITFSIELIDCGSSITVGLDQCLFINSCGYQAVKVTADDAIMGSYTASFYDNQECTDFIPANLIMFSCPSDGFPGKYKVTCNTPGVTTHSSFASSLASILSGVTSILSTVSSISSSTSTGGSGASSITTVISAASNAASSLSSAGSSTSGGGGGGGVKGATCDSEKSKSTVIVTYNSNSPYIQCNGSPDMLCSNSLCTSVLPNYTITCMANSYIDCTGISMLCSIGGIEVCELNWQYSTTTTTGDSNSDSKANFSPSKFNNIFSFSNLFLIIYTYVPNIIGYFRVIFAILAFKYSHDDYVKFFVFYAISALLDMADGHAARLLNQCSQFGALLDMITDRCSTIALMVVLSHFYKDYENYFIALITLDIVSHFARLCATLQSGSKSHKAVKENHLKIMKVYYENKYFLAFMCFGNEGFFLWSYLYHFYANTTVFYILWGFFFPICAGKQIINAIQFFQAVDDIVSLDDQARKIKK</sequence>
<feature type="transmembrane region" description="Helical" evidence="19">
    <location>
        <begin position="428"/>
        <end position="448"/>
    </location>
</feature>
<keyword evidence="13 19" id="KW-0472">Membrane</keyword>
<accession>A0AAN7U3H1</accession>
<dbReference type="GO" id="GO:0016020">
    <property type="term" value="C:membrane"/>
    <property type="evidence" value="ECO:0007669"/>
    <property type="project" value="UniProtKB-SubCell"/>
</dbReference>
<dbReference type="GO" id="GO:0046872">
    <property type="term" value="F:metal ion binding"/>
    <property type="evidence" value="ECO:0007669"/>
    <property type="project" value="UniProtKB-KW"/>
</dbReference>
<evidence type="ECO:0000256" key="3">
    <source>
        <dbReference type="ARBA" id="ARBA00004141"/>
    </source>
</evidence>
<keyword evidence="8 19" id="KW-0812">Transmembrane</keyword>
<evidence type="ECO:0000256" key="15">
    <source>
        <dbReference type="ARBA" id="ARBA00023211"/>
    </source>
</evidence>
<keyword evidence="14" id="KW-0594">Phospholipid biosynthesis</keyword>
<feature type="compositionally biased region" description="Gly residues" evidence="18">
    <location>
        <begin position="171"/>
        <end position="181"/>
    </location>
</feature>
<feature type="signal peptide" evidence="20">
    <location>
        <begin position="1"/>
        <end position="21"/>
    </location>
</feature>
<comment type="caution">
    <text evidence="21">The sequence shown here is derived from an EMBL/GenBank/DDBJ whole genome shotgun (WGS) entry which is preliminary data.</text>
</comment>
<evidence type="ECO:0000256" key="1">
    <source>
        <dbReference type="ARBA" id="ARBA00001936"/>
    </source>
</evidence>
<organism evidence="21 22">
    <name type="scientific">Dictyostelium firmibasis</name>
    <dbReference type="NCBI Taxonomy" id="79012"/>
    <lineage>
        <taxon>Eukaryota</taxon>
        <taxon>Amoebozoa</taxon>
        <taxon>Evosea</taxon>
        <taxon>Eumycetozoa</taxon>
        <taxon>Dictyostelia</taxon>
        <taxon>Dictyosteliales</taxon>
        <taxon>Dictyosteliaceae</taxon>
        <taxon>Dictyostelium</taxon>
    </lineage>
</organism>
<evidence type="ECO:0000256" key="10">
    <source>
        <dbReference type="ARBA" id="ARBA00022842"/>
    </source>
</evidence>
<evidence type="ECO:0000256" key="17">
    <source>
        <dbReference type="RuleBase" id="RU003750"/>
    </source>
</evidence>
<evidence type="ECO:0000256" key="5">
    <source>
        <dbReference type="ARBA" id="ARBA00013212"/>
    </source>
</evidence>
<dbReference type="GO" id="GO:0003881">
    <property type="term" value="F:CDP-diacylglycerol-inositol 3-phosphatidyltransferase activity"/>
    <property type="evidence" value="ECO:0007669"/>
    <property type="project" value="UniProtKB-EC"/>
</dbReference>
<dbReference type="PANTHER" id="PTHR15362">
    <property type="entry name" value="PHOSPHATIDYLINOSITOL SYNTHASE"/>
    <property type="match status" value="1"/>
</dbReference>
<evidence type="ECO:0000256" key="14">
    <source>
        <dbReference type="ARBA" id="ARBA00023209"/>
    </source>
</evidence>
<protein>
    <recommendedName>
        <fullName evidence="5">CDP-diacylglycerol--inositol 3-phosphatidyltransferase</fullName>
        <ecNumber evidence="5">2.7.8.11</ecNumber>
    </recommendedName>
</protein>
<name>A0AAN7U3H1_9MYCE</name>
<comment type="similarity">
    <text evidence="4 17">Belongs to the CDP-alcohol phosphatidyltransferase class-I family.</text>
</comment>
<reference evidence="21 22" key="1">
    <citation type="submission" date="2023-11" db="EMBL/GenBank/DDBJ databases">
        <title>Dfirmibasis_genome.</title>
        <authorList>
            <person name="Edelbroek B."/>
            <person name="Kjellin J."/>
            <person name="Jerlstrom-Hultqvist J."/>
            <person name="Soderbom F."/>
        </authorList>
    </citation>
    <scope>NUCLEOTIDE SEQUENCE [LARGE SCALE GENOMIC DNA]</scope>
    <source>
        <strain evidence="21 22">TNS-C-14</strain>
    </source>
</reference>
<dbReference type="FunFam" id="1.20.120.1760:FF:000003">
    <property type="entry name" value="CDP-diacylglycerol--inositol 3-phosphatidyltransferase"/>
    <property type="match status" value="1"/>
</dbReference>
<keyword evidence="16" id="KW-1208">Phospholipid metabolism</keyword>
<evidence type="ECO:0000256" key="6">
    <source>
        <dbReference type="ARBA" id="ARBA00022516"/>
    </source>
</evidence>
<evidence type="ECO:0000256" key="18">
    <source>
        <dbReference type="SAM" id="MobiDB-lite"/>
    </source>
</evidence>
<comment type="cofactor">
    <cofactor evidence="2">
        <name>Mg(2+)</name>
        <dbReference type="ChEBI" id="CHEBI:18420"/>
    </cofactor>
</comment>
<keyword evidence="20" id="KW-0732">Signal</keyword>
<evidence type="ECO:0000256" key="20">
    <source>
        <dbReference type="SAM" id="SignalP"/>
    </source>
</evidence>